<reference evidence="2" key="6">
    <citation type="journal article" date="2002" name="Nature">
        <title>Analysis of the mouse transcriptome based on functional annotation of 60,770 full-length cDNAs.</title>
        <authorList>
            <consortium name="The FANTOM Consortium and the RIKEN Genome Exploration Research Group Phase I and II Team"/>
        </authorList>
    </citation>
    <scope>NUCLEOTIDE SEQUENCE</scope>
    <source>
        <strain evidence="2">C57BL/6J</strain>
        <tissue evidence="2">Hippocampus</tissue>
    </source>
</reference>
<proteinExistence type="evidence at transcript level"/>
<reference evidence="2" key="1">
    <citation type="journal article" date="1999" name="Methods Enzymol.">
        <title>High-efficiency full-length cDNA cloning.</title>
        <authorList>
            <person name="Carninci P."/>
            <person name="Hayashizaki Y."/>
        </authorList>
    </citation>
    <scope>NUCLEOTIDE SEQUENCE</scope>
    <source>
        <strain evidence="2">C57BL/6J</strain>
        <tissue evidence="2">Hippocampus</tissue>
    </source>
</reference>
<reference evidence="2" key="7">
    <citation type="journal article" date="2005" name="Science">
        <title>The Transcriptional Landscape of the Mammalian Genome.</title>
        <authorList>
            <consortium name="The FANTOM Consortium"/>
            <consortium name="Riken Genome Exploration Research Group and Genome Science Group (Genome Network Project Core Group)"/>
        </authorList>
    </citation>
    <scope>NUCLEOTIDE SEQUENCE</scope>
    <source>
        <strain evidence="2">C57BL/6J</strain>
        <tissue evidence="2">Hippocampus</tissue>
    </source>
</reference>
<evidence type="ECO:0000313" key="2">
    <source>
        <dbReference type="EMBL" id="BAC33984.1"/>
    </source>
</evidence>
<accession>Q8C7M1</accession>
<reference evidence="2" key="5">
    <citation type="submission" date="2001-07" db="EMBL/GenBank/DDBJ databases">
        <authorList>
            <person name="Adachi J."/>
            <person name="Aizawa K."/>
            <person name="Akimura T."/>
            <person name="Arakawa T."/>
            <person name="Bono H."/>
            <person name="Carninci P."/>
            <person name="Fukuda S."/>
            <person name="Furuno M."/>
            <person name="Hanagaki T."/>
            <person name="Hara A."/>
            <person name="Hashizume W."/>
            <person name="Hayashida K."/>
            <person name="Hayatsu N."/>
            <person name="Hiramoto K."/>
            <person name="Hiraoka T."/>
            <person name="Hirozane T."/>
            <person name="Hori F."/>
            <person name="Imotani K."/>
            <person name="Ishii Y."/>
            <person name="Itoh M."/>
            <person name="Kagawa I."/>
            <person name="Kasukawa T."/>
            <person name="Katoh H."/>
            <person name="Kawai J."/>
            <person name="Kojima Y."/>
            <person name="Kondo S."/>
            <person name="Konno H."/>
            <person name="Kouda M."/>
            <person name="Koya S."/>
            <person name="Kurihara C."/>
            <person name="Matsuyama T."/>
            <person name="Miyazaki A."/>
            <person name="Murata M."/>
            <person name="Nakamura M."/>
            <person name="Nishi K."/>
            <person name="Nomura K."/>
            <person name="Numazaki R."/>
            <person name="Ohno M."/>
            <person name="Ohsato N."/>
            <person name="Okazaki Y."/>
            <person name="Saito R."/>
            <person name="Saitoh H."/>
            <person name="Sakai C."/>
            <person name="Sakai K."/>
            <person name="Sakazume N."/>
            <person name="Sano H."/>
            <person name="Sasaki D."/>
            <person name="Shibata K."/>
            <person name="Shinagawa A."/>
            <person name="Shiraki T."/>
            <person name="Sogabe Y."/>
            <person name="Tagami M."/>
            <person name="Tagawa A."/>
            <person name="Takahashi F."/>
            <person name="Takaku-Akahira S."/>
            <person name="Takeda Y."/>
            <person name="Tanaka T."/>
            <person name="Tomaru A."/>
            <person name="Toya T."/>
            <person name="Yasunishi A."/>
            <person name="Muramatsu M."/>
            <person name="Hayashizaki Y."/>
        </authorList>
    </citation>
    <scope>NUCLEOTIDE SEQUENCE</scope>
    <source>
        <strain evidence="2">C57BL/6J</strain>
        <tissue evidence="2">Hippocampus</tissue>
    </source>
</reference>
<reference evidence="2" key="8">
    <citation type="journal article" date="2005" name="Science">
        <title>Antisense Transcription in the Mammalian Transcriptome.</title>
        <authorList>
            <consortium name="RIKEN Genome Exploration Research Group and Genome Science Group (Genome Network Project Core Group) and the FANTOM Consortium"/>
        </authorList>
    </citation>
    <scope>NUCLEOTIDE SEQUENCE</scope>
    <source>
        <strain evidence="2">C57BL/6J</strain>
        <tissue evidence="2">Hippocampus</tissue>
    </source>
</reference>
<sequence length="127" mass="14298">MNTMHKVTETLPTSSWLSNSSRTNTARRQMSLKSHCPVTNKQRKERDGEVVQSALGTEGRKYPEHAQSQVVTNSGGLISSKREIRVAGGNRAWETPQSLKCWPHKHEDLSLIAKIYTLKVKFSSVHL</sequence>
<evidence type="ECO:0000313" key="3">
    <source>
        <dbReference type="MGI" id="MGI:3643134"/>
    </source>
</evidence>
<organism evidence="2">
    <name type="scientific">Mus musculus</name>
    <name type="common">Mouse</name>
    <dbReference type="NCBI Taxonomy" id="10090"/>
    <lineage>
        <taxon>Eukaryota</taxon>
        <taxon>Metazoa</taxon>
        <taxon>Chordata</taxon>
        <taxon>Craniata</taxon>
        <taxon>Vertebrata</taxon>
        <taxon>Euteleostomi</taxon>
        <taxon>Mammalia</taxon>
        <taxon>Eutheria</taxon>
        <taxon>Euarchontoglires</taxon>
        <taxon>Glires</taxon>
        <taxon>Rodentia</taxon>
        <taxon>Myomorpha</taxon>
        <taxon>Muroidea</taxon>
        <taxon>Muridae</taxon>
        <taxon>Murinae</taxon>
        <taxon>Mus</taxon>
        <taxon>Mus</taxon>
    </lineage>
</organism>
<feature type="region of interest" description="Disordered" evidence="1">
    <location>
        <begin position="1"/>
        <end position="63"/>
    </location>
</feature>
<dbReference type="AGR" id="MGI:3643134"/>
<reference evidence="2" key="4">
    <citation type="journal article" date="2001" name="Nature">
        <title>Functional annotation of a full-length mouse cDNA collection.</title>
        <authorList>
            <consortium name="The RIKEN Genome Exploration Research Group Phase II Team and the FANTOM Consortium"/>
        </authorList>
    </citation>
    <scope>NUCLEOTIDE SEQUENCE</scope>
    <source>
        <strain evidence="2">C57BL/6J</strain>
        <tissue evidence="2">Hippocampus</tissue>
    </source>
</reference>
<feature type="compositionally biased region" description="Polar residues" evidence="1">
    <location>
        <begin position="1"/>
        <end position="40"/>
    </location>
</feature>
<reference evidence="2" key="3">
    <citation type="journal article" date="2000" name="Genome Res.">
        <title>RIKEN integrated sequence analysis (RISA) system--384-format sequencing pipeline with 384 multicapillary sequencer.</title>
        <authorList>
            <person name="Shibata K."/>
            <person name="Itoh M."/>
            <person name="Aizawa K."/>
            <person name="Nagaoka S."/>
            <person name="Sasaki N."/>
            <person name="Carninci P."/>
            <person name="Konno H."/>
            <person name="Akiyama J."/>
            <person name="Nishi K."/>
            <person name="Kitsunai T."/>
            <person name="Tashiro H."/>
            <person name="Itoh M."/>
            <person name="Sumi N."/>
            <person name="Ishii Y."/>
            <person name="Nakamura S."/>
            <person name="Hazama M."/>
            <person name="Nishine T."/>
            <person name="Harada A."/>
            <person name="Yamamoto R."/>
            <person name="Matsumoto H."/>
            <person name="Sakaguchi S."/>
            <person name="Ikegami T."/>
            <person name="Kashiwagi K."/>
            <person name="Fujiwake S."/>
            <person name="Inoue K."/>
            <person name="Togawa Y."/>
            <person name="Izawa M."/>
            <person name="Ohara E."/>
            <person name="Watahiki M."/>
            <person name="Yoneda Y."/>
            <person name="Ishikawa T."/>
            <person name="Ozawa K."/>
            <person name="Tanaka T."/>
            <person name="Matsuura S."/>
            <person name="Kawai J."/>
            <person name="Okazaki Y."/>
            <person name="Muramatsu M."/>
            <person name="Inoue Y."/>
            <person name="Kira A."/>
            <person name="Hayashizaki Y."/>
        </authorList>
    </citation>
    <scope>NUCLEOTIDE SEQUENCE</scope>
    <source>
        <strain evidence="2">C57BL/6J</strain>
        <tissue evidence="2">Hippocampus</tissue>
    </source>
</reference>
<protein>
    <submittedName>
        <fullName evidence="2">Uncharacterized protein</fullName>
    </submittedName>
</protein>
<dbReference type="AlphaFoldDB" id="Q8C7M1"/>
<gene>
    <name evidence="3" type="primary">Gm9946</name>
    <name evidence="3" type="synonym">EG330403</name>
</gene>
<dbReference type="EMBL" id="AK049916">
    <property type="protein sequence ID" value="BAC33984.1"/>
    <property type="molecule type" value="mRNA"/>
</dbReference>
<evidence type="ECO:0000256" key="1">
    <source>
        <dbReference type="SAM" id="MobiDB-lite"/>
    </source>
</evidence>
<reference evidence="2" key="2">
    <citation type="journal article" date="2000" name="Genome Res.">
        <title>Normalization and subtraction of cap-trapper-selected cDNAs to prepare full-length cDNA libraries for rapid discovery of new genes.</title>
        <authorList>
            <person name="Carninci P."/>
            <person name="Shibata Y."/>
            <person name="Hayatsu N."/>
            <person name="Sugahara Y."/>
            <person name="Shibata K."/>
            <person name="Itoh M."/>
            <person name="Konno H."/>
            <person name="Okazaki Y."/>
            <person name="Muramatsu M."/>
            <person name="Hayashizaki Y."/>
        </authorList>
    </citation>
    <scope>NUCLEOTIDE SEQUENCE</scope>
    <source>
        <strain evidence="2">C57BL/6J</strain>
        <tissue evidence="2">Hippocampus</tissue>
    </source>
</reference>
<name>Q8C7M1_MOUSE</name>
<dbReference type="MGI" id="MGI:3643134">
    <property type="gene designation" value="Gm9946"/>
</dbReference>